<evidence type="ECO:0000313" key="10">
    <source>
        <dbReference type="Proteomes" id="UP000247978"/>
    </source>
</evidence>
<dbReference type="EMBL" id="QJJQ01000019">
    <property type="protein sequence ID" value="PXW82360.1"/>
    <property type="molecule type" value="Genomic_DNA"/>
</dbReference>
<keyword evidence="4 8" id="KW-0812">Transmembrane</keyword>
<evidence type="ECO:0000256" key="1">
    <source>
        <dbReference type="ARBA" id="ARBA00004651"/>
    </source>
</evidence>
<dbReference type="InterPro" id="IPR004937">
    <property type="entry name" value="Urea_transporter"/>
</dbReference>
<feature type="transmembrane region" description="Helical" evidence="8">
    <location>
        <begin position="78"/>
        <end position="96"/>
    </location>
</feature>
<feature type="transmembrane region" description="Helical" evidence="8">
    <location>
        <begin position="210"/>
        <end position="228"/>
    </location>
</feature>
<dbReference type="RefSeq" id="WP_110397159.1">
    <property type="nucleotide sequence ID" value="NZ_JBHUHB010000001.1"/>
</dbReference>
<sequence>MQKRNKKFLKEGELFPFLLASIKGISQILLIENAITGIIILLAITLASPFLGSITFISVMIGTLIAKIGGADKQAVNAGLFGYNSALTGLALSLFLDGPYNWIIALIGAAIVSILTAALMHFIKGIDIPILTFPFVIITWFMLLISYKLETFQLNPILAPEILSNVTVDFSGEINWLGGFVLGIAQIFFLDNIYSGILLFIALFWAGWRFGVYAIIASAIALLTAFLFGGEQSLISLGLYGYNAILTIIAVSIVFKESDNRFALYSGMIGASLTILITASLSVWLLPFGLPALTMAFVLGTWIFLGARKVMPMF</sequence>
<keyword evidence="5 8" id="KW-1133">Transmembrane helix</keyword>
<organism evidence="9 10">
    <name type="scientific">Pseudogracilibacillus auburnensis</name>
    <dbReference type="NCBI Taxonomy" id="1494959"/>
    <lineage>
        <taxon>Bacteria</taxon>
        <taxon>Bacillati</taxon>
        <taxon>Bacillota</taxon>
        <taxon>Bacilli</taxon>
        <taxon>Bacillales</taxon>
        <taxon>Bacillaceae</taxon>
        <taxon>Pseudogracilibacillus</taxon>
    </lineage>
</organism>
<feature type="transmembrane region" description="Helical" evidence="8">
    <location>
        <begin position="288"/>
        <end position="307"/>
    </location>
</feature>
<reference evidence="9 10" key="1">
    <citation type="submission" date="2018-05" db="EMBL/GenBank/DDBJ databases">
        <title>Genomic Encyclopedia of Type Strains, Phase IV (KMG-IV): sequencing the most valuable type-strain genomes for metagenomic binning, comparative biology and taxonomic classification.</title>
        <authorList>
            <person name="Goeker M."/>
        </authorList>
    </citation>
    <scope>NUCLEOTIDE SEQUENCE [LARGE SCALE GENOMIC DNA]</scope>
    <source>
        <strain evidence="9 10">DSM 28556</strain>
    </source>
</reference>
<evidence type="ECO:0000256" key="4">
    <source>
        <dbReference type="ARBA" id="ARBA00022692"/>
    </source>
</evidence>
<dbReference type="PANTHER" id="PTHR10464:SF4">
    <property type="entry name" value="UREA TRANSPORTER"/>
    <property type="match status" value="1"/>
</dbReference>
<evidence type="ECO:0000256" key="7">
    <source>
        <dbReference type="PIRSR" id="PIRSR016502-1"/>
    </source>
</evidence>
<name>A0A2V3VLD4_9BACI</name>
<dbReference type="Pfam" id="PF03253">
    <property type="entry name" value="UT"/>
    <property type="match status" value="1"/>
</dbReference>
<dbReference type="PIRSF" id="PIRSF016502">
    <property type="entry name" value="Urea_transporter"/>
    <property type="match status" value="1"/>
</dbReference>
<feature type="transmembrane region" description="Helical" evidence="8">
    <location>
        <begin position="262"/>
        <end position="282"/>
    </location>
</feature>
<dbReference type="InterPro" id="IPR029020">
    <property type="entry name" value="Ammonium/urea_transptr"/>
</dbReference>
<keyword evidence="10" id="KW-1185">Reference proteome</keyword>
<evidence type="ECO:0000256" key="2">
    <source>
        <dbReference type="ARBA" id="ARBA00005914"/>
    </source>
</evidence>
<dbReference type="AlphaFoldDB" id="A0A2V3VLD4"/>
<dbReference type="GO" id="GO:0005886">
    <property type="term" value="C:plasma membrane"/>
    <property type="evidence" value="ECO:0007669"/>
    <property type="project" value="UniProtKB-SubCell"/>
</dbReference>
<dbReference type="GO" id="GO:0015204">
    <property type="term" value="F:urea transmembrane transporter activity"/>
    <property type="evidence" value="ECO:0007669"/>
    <property type="project" value="InterPro"/>
</dbReference>
<evidence type="ECO:0000313" key="9">
    <source>
        <dbReference type="EMBL" id="PXW82360.1"/>
    </source>
</evidence>
<feature type="transmembrane region" description="Helical" evidence="8">
    <location>
        <begin position="130"/>
        <end position="149"/>
    </location>
</feature>
<feature type="transmembrane region" description="Helical" evidence="8">
    <location>
        <begin position="176"/>
        <end position="203"/>
    </location>
</feature>
<keyword evidence="3" id="KW-1003">Cell membrane</keyword>
<feature type="transmembrane region" description="Helical" evidence="8">
    <location>
        <begin position="234"/>
        <end position="255"/>
    </location>
</feature>
<proteinExistence type="inferred from homology"/>
<comment type="subcellular location">
    <subcellularLocation>
        <location evidence="1">Cell membrane</location>
        <topology evidence="1">Multi-pass membrane protein</topology>
    </subcellularLocation>
</comment>
<dbReference type="OrthoDB" id="279428at2"/>
<comment type="similarity">
    <text evidence="2">Belongs to the urea transporter family.</text>
</comment>
<keyword evidence="6 8" id="KW-0472">Membrane</keyword>
<dbReference type="PANTHER" id="PTHR10464">
    <property type="entry name" value="UREA TRANSPORTER"/>
    <property type="match status" value="1"/>
</dbReference>
<evidence type="ECO:0000256" key="6">
    <source>
        <dbReference type="ARBA" id="ARBA00023136"/>
    </source>
</evidence>
<feature type="transmembrane region" description="Helical" evidence="8">
    <location>
        <begin position="37"/>
        <end position="66"/>
    </location>
</feature>
<feature type="transmembrane region" description="Helical" evidence="8">
    <location>
        <begin position="12"/>
        <end position="31"/>
    </location>
</feature>
<evidence type="ECO:0000256" key="3">
    <source>
        <dbReference type="ARBA" id="ARBA00022475"/>
    </source>
</evidence>
<protein>
    <submittedName>
        <fullName evidence="9">Urea transporter</fullName>
    </submittedName>
</protein>
<accession>A0A2V3VLD4</accession>
<comment type="caution">
    <text evidence="9">The sequence shown here is derived from an EMBL/GenBank/DDBJ whole genome shotgun (WGS) entry which is preliminary data.</text>
</comment>
<evidence type="ECO:0000256" key="8">
    <source>
        <dbReference type="SAM" id="Phobius"/>
    </source>
</evidence>
<evidence type="ECO:0000256" key="5">
    <source>
        <dbReference type="ARBA" id="ARBA00022989"/>
    </source>
</evidence>
<dbReference type="Gene3D" id="1.10.3430.10">
    <property type="entry name" value="Ammonium transporter AmtB like domains"/>
    <property type="match status" value="1"/>
</dbReference>
<gene>
    <name evidence="9" type="ORF">DFR56_11947</name>
</gene>
<feature type="site" description="Important for channel permeability" evidence="7">
    <location>
        <position position="294"/>
    </location>
</feature>
<feature type="transmembrane region" description="Helical" evidence="8">
    <location>
        <begin position="102"/>
        <end position="123"/>
    </location>
</feature>
<dbReference type="Proteomes" id="UP000247978">
    <property type="component" value="Unassembled WGS sequence"/>
</dbReference>